<dbReference type="AlphaFoldDB" id="A0A0S7YDH7"/>
<dbReference type="EC" id="1.1.1.100" evidence="6"/>
<proteinExistence type="inferred from homology"/>
<dbReference type="EMBL" id="LJNI01000054">
    <property type="protein sequence ID" value="KPJ72817.1"/>
    <property type="molecule type" value="Genomic_DNA"/>
</dbReference>
<evidence type="ECO:0000256" key="1">
    <source>
        <dbReference type="ARBA" id="ARBA00006484"/>
    </source>
</evidence>
<feature type="binding site" evidence="5">
    <location>
        <position position="86"/>
    </location>
    <ligand>
        <name>NADP(+)</name>
        <dbReference type="ChEBI" id="CHEBI:58349"/>
    </ligand>
</feature>
<comment type="catalytic activity">
    <reaction evidence="6">
        <text>a (3R)-hydroxyacyl-[ACP] + NADP(+) = a 3-oxoacyl-[ACP] + NADPH + H(+)</text>
        <dbReference type="Rhea" id="RHEA:17397"/>
        <dbReference type="Rhea" id="RHEA-COMP:9916"/>
        <dbReference type="Rhea" id="RHEA-COMP:9945"/>
        <dbReference type="ChEBI" id="CHEBI:15378"/>
        <dbReference type="ChEBI" id="CHEBI:57783"/>
        <dbReference type="ChEBI" id="CHEBI:58349"/>
        <dbReference type="ChEBI" id="CHEBI:78776"/>
        <dbReference type="ChEBI" id="CHEBI:78827"/>
        <dbReference type="EC" id="1.1.1.100"/>
    </reaction>
</comment>
<evidence type="ECO:0000313" key="8">
    <source>
        <dbReference type="EMBL" id="KPJ72817.1"/>
    </source>
</evidence>
<keyword evidence="6" id="KW-0275">Fatty acid biosynthesis</keyword>
<dbReference type="Gene3D" id="3.40.50.720">
    <property type="entry name" value="NAD(P)-binding Rossmann-like Domain"/>
    <property type="match status" value="1"/>
</dbReference>
<dbReference type="PANTHER" id="PTHR42760:SF133">
    <property type="entry name" value="3-OXOACYL-[ACYL-CARRIER-PROTEIN] REDUCTASE"/>
    <property type="match status" value="1"/>
</dbReference>
<keyword evidence="6" id="KW-0444">Lipid biosynthesis</keyword>
<evidence type="ECO:0000256" key="3">
    <source>
        <dbReference type="ARBA" id="ARBA00023002"/>
    </source>
</evidence>
<keyword evidence="2 5" id="KW-0521">NADP</keyword>
<comment type="caution">
    <text evidence="8">The sequence shown here is derived from an EMBL/GenBank/DDBJ whole genome shotgun (WGS) entry which is preliminary data.</text>
</comment>
<feature type="domain" description="Ketoreductase" evidence="7">
    <location>
        <begin position="6"/>
        <end position="182"/>
    </location>
</feature>
<comment type="function">
    <text evidence="6">Catalyzes the NADPH-dependent reduction of beta-ketoacyl-ACP substrates to beta-hydroxyacyl-ACP products, the first reductive step in the elongation cycle of fatty acid biosynthesis.</text>
</comment>
<evidence type="ECO:0000256" key="2">
    <source>
        <dbReference type="ARBA" id="ARBA00022857"/>
    </source>
</evidence>
<dbReference type="NCBIfam" id="TIGR01830">
    <property type="entry name" value="3oxo_ACP_reduc"/>
    <property type="match status" value="1"/>
</dbReference>
<reference evidence="8 9" key="1">
    <citation type="journal article" date="2015" name="Microbiome">
        <title>Genomic resolution of linkages in carbon, nitrogen, and sulfur cycling among widespread estuary sediment bacteria.</title>
        <authorList>
            <person name="Baker B.J."/>
            <person name="Lazar C.S."/>
            <person name="Teske A.P."/>
            <person name="Dick G.J."/>
        </authorList>
    </citation>
    <scope>NUCLEOTIDE SEQUENCE [LARGE SCALE GENOMIC DNA]</scope>
    <source>
        <strain evidence="8">DG_78</strain>
    </source>
</reference>
<dbReference type="PRINTS" id="PR00080">
    <property type="entry name" value="SDRFAMILY"/>
</dbReference>
<dbReference type="InterPro" id="IPR002347">
    <property type="entry name" value="SDR_fam"/>
</dbReference>
<dbReference type="InterPro" id="IPR057326">
    <property type="entry name" value="KR_dom"/>
</dbReference>
<dbReference type="UniPathway" id="UPA00094"/>
<dbReference type="CDD" id="cd05333">
    <property type="entry name" value="BKR_SDR_c"/>
    <property type="match status" value="1"/>
</dbReference>
<evidence type="ECO:0000259" key="7">
    <source>
        <dbReference type="SMART" id="SM00822"/>
    </source>
</evidence>
<comment type="subunit">
    <text evidence="6">Homotetramer.</text>
</comment>
<feature type="active site" description="Proton acceptor" evidence="4">
    <location>
        <position position="151"/>
    </location>
</feature>
<dbReference type="GO" id="GO:0048038">
    <property type="term" value="F:quinone binding"/>
    <property type="evidence" value="ECO:0007669"/>
    <property type="project" value="TreeGrafter"/>
</dbReference>
<evidence type="ECO:0000256" key="4">
    <source>
        <dbReference type="PIRSR" id="PIRSR611284-1"/>
    </source>
</evidence>
<keyword evidence="3 6" id="KW-0560">Oxidoreductase</keyword>
<comment type="pathway">
    <text evidence="6">Lipid metabolism; fatty acid biosynthesis.</text>
</comment>
<dbReference type="InterPro" id="IPR036291">
    <property type="entry name" value="NAD(P)-bd_dom_sf"/>
</dbReference>
<dbReference type="GO" id="GO:0006633">
    <property type="term" value="P:fatty acid biosynthetic process"/>
    <property type="evidence" value="ECO:0007669"/>
    <property type="project" value="UniProtKB-UniPathway"/>
</dbReference>
<keyword evidence="6" id="KW-0276">Fatty acid metabolism</keyword>
<keyword evidence="6" id="KW-0443">Lipid metabolism</keyword>
<dbReference type="GO" id="GO:0051287">
    <property type="term" value="F:NAD binding"/>
    <property type="evidence" value="ECO:0007669"/>
    <property type="project" value="UniProtKB-UniRule"/>
</dbReference>
<dbReference type="PANTHER" id="PTHR42760">
    <property type="entry name" value="SHORT-CHAIN DEHYDROGENASES/REDUCTASES FAMILY MEMBER"/>
    <property type="match status" value="1"/>
</dbReference>
<dbReference type="NCBIfam" id="NF004198">
    <property type="entry name" value="PRK05653.1-3"/>
    <property type="match status" value="1"/>
</dbReference>
<feature type="binding site" evidence="5">
    <location>
        <position position="184"/>
    </location>
    <ligand>
        <name>NADP(+)</name>
        <dbReference type="ChEBI" id="CHEBI:58349"/>
    </ligand>
</feature>
<dbReference type="SUPFAM" id="SSF51735">
    <property type="entry name" value="NAD(P)-binding Rossmann-fold domains"/>
    <property type="match status" value="1"/>
</dbReference>
<sequence>MILDSHVALVTGGASGIGAAIAKKFSSEGANVCLCDIDSEIGKKTCQNIGERAQFYHIDISDEDAVRATIEKIVQDYSKIDVLVNNAGIASDKLLLRMTKDDWGRVITTNLTGTFLVTREVIKHMVKQRYGRIVNIASVIGLIGNAGQANYAASKAGIIGFTKSCAKELAARNITVNAIAPGFIETRMTAVLPDQVKQSYLKLIPMKRFGNPDDVAALALFLSSDQSSYITGQTICLDGGMVM</sequence>
<comment type="similarity">
    <text evidence="1 6">Belongs to the short-chain dehydrogenases/reductases (SDR) family.</text>
</comment>
<evidence type="ECO:0000313" key="9">
    <source>
        <dbReference type="Proteomes" id="UP000051012"/>
    </source>
</evidence>
<dbReference type="SMART" id="SM00822">
    <property type="entry name" value="PKS_KR"/>
    <property type="match status" value="1"/>
</dbReference>
<feature type="binding site" evidence="5">
    <location>
        <begin position="151"/>
        <end position="155"/>
    </location>
    <ligand>
        <name>NADP(+)</name>
        <dbReference type="ChEBI" id="CHEBI:58349"/>
    </ligand>
</feature>
<dbReference type="Pfam" id="PF13561">
    <property type="entry name" value="adh_short_C2"/>
    <property type="match status" value="1"/>
</dbReference>
<dbReference type="PRINTS" id="PR00081">
    <property type="entry name" value="GDHRDH"/>
</dbReference>
<evidence type="ECO:0000256" key="6">
    <source>
        <dbReference type="RuleBase" id="RU366074"/>
    </source>
</evidence>
<protein>
    <recommendedName>
        <fullName evidence="6">3-oxoacyl-[acyl-carrier-protein] reductase</fullName>
        <ecNumber evidence="6">1.1.1.100</ecNumber>
    </recommendedName>
</protein>
<dbReference type="GO" id="GO:0004316">
    <property type="term" value="F:3-oxoacyl-[acyl-carrier-protein] reductase (NADPH) activity"/>
    <property type="evidence" value="ECO:0007669"/>
    <property type="project" value="UniProtKB-UniRule"/>
</dbReference>
<accession>A0A0S7YDH7</accession>
<dbReference type="NCBIfam" id="NF009466">
    <property type="entry name" value="PRK12826.1-2"/>
    <property type="match status" value="1"/>
</dbReference>
<organism evidence="8 9">
    <name type="scientific">candidate division TA06 bacterium DG_78</name>
    <dbReference type="NCBI Taxonomy" id="1703772"/>
    <lineage>
        <taxon>Bacteria</taxon>
        <taxon>Bacteria division TA06</taxon>
    </lineage>
</organism>
<gene>
    <name evidence="8" type="ORF">AMJ52_05125</name>
</gene>
<evidence type="ECO:0000256" key="5">
    <source>
        <dbReference type="PIRSR" id="PIRSR611284-2"/>
    </source>
</evidence>
<dbReference type="FunFam" id="3.40.50.720:FF:000115">
    <property type="entry name" value="3-oxoacyl-[acyl-carrier-protein] reductase FabG"/>
    <property type="match status" value="1"/>
</dbReference>
<dbReference type="InterPro" id="IPR011284">
    <property type="entry name" value="3oxo_ACP_reduc"/>
</dbReference>
<dbReference type="Proteomes" id="UP000051012">
    <property type="component" value="Unassembled WGS sequence"/>
</dbReference>
<dbReference type="PATRIC" id="fig|1703772.3.peg.1622"/>
<dbReference type="NCBIfam" id="NF005559">
    <property type="entry name" value="PRK07231.1"/>
    <property type="match status" value="1"/>
</dbReference>
<name>A0A0S7YDH7_UNCT6</name>